<feature type="non-terminal residue" evidence="1">
    <location>
        <position position="109"/>
    </location>
</feature>
<evidence type="ECO:0000313" key="1">
    <source>
        <dbReference type="EMBL" id="QQP57386.1"/>
    </source>
</evidence>
<name>A0A7T8KK94_CALRO</name>
<organism evidence="1 2">
    <name type="scientific">Caligus rogercresseyi</name>
    <name type="common">Sea louse</name>
    <dbReference type="NCBI Taxonomy" id="217165"/>
    <lineage>
        <taxon>Eukaryota</taxon>
        <taxon>Metazoa</taxon>
        <taxon>Ecdysozoa</taxon>
        <taxon>Arthropoda</taxon>
        <taxon>Crustacea</taxon>
        <taxon>Multicrustacea</taxon>
        <taxon>Hexanauplia</taxon>
        <taxon>Copepoda</taxon>
        <taxon>Siphonostomatoida</taxon>
        <taxon>Caligidae</taxon>
        <taxon>Caligus</taxon>
    </lineage>
</organism>
<evidence type="ECO:0000313" key="2">
    <source>
        <dbReference type="Proteomes" id="UP000595437"/>
    </source>
</evidence>
<dbReference type="OrthoDB" id="10580193at2759"/>
<protein>
    <submittedName>
        <fullName evidence="1">Uncharacterized protein</fullName>
    </submittedName>
</protein>
<proteinExistence type="predicted"/>
<dbReference type="EMBL" id="CP045891">
    <property type="protein sequence ID" value="QQP57386.1"/>
    <property type="molecule type" value="Genomic_DNA"/>
</dbReference>
<keyword evidence="2" id="KW-1185">Reference proteome</keyword>
<dbReference type="AlphaFoldDB" id="A0A7T8KK94"/>
<gene>
    <name evidence="1" type="ORF">FKW44_002358</name>
</gene>
<sequence>LKLPLPGSRISGKCYHLTVNSTIDDYEIYLTDSGNRIIYDNINFKNVKVYESGGSVILNTTLKTDGFTTSGIFGKRYITTGNGHKIWMTGGYIENYDFNTSTTLKMTIN</sequence>
<accession>A0A7T8KK94</accession>
<feature type="non-terminal residue" evidence="1">
    <location>
        <position position="1"/>
    </location>
</feature>
<dbReference type="Proteomes" id="UP000595437">
    <property type="component" value="Chromosome 2"/>
</dbReference>
<reference evidence="2" key="1">
    <citation type="submission" date="2021-01" db="EMBL/GenBank/DDBJ databases">
        <title>Caligus Genome Assembly.</title>
        <authorList>
            <person name="Gallardo-Escarate C."/>
        </authorList>
    </citation>
    <scope>NUCLEOTIDE SEQUENCE [LARGE SCALE GENOMIC DNA]</scope>
</reference>